<name>G5IM66_9FIRM</name>
<dbReference type="InterPro" id="IPR032675">
    <property type="entry name" value="LRR_dom_sf"/>
</dbReference>
<feature type="region of interest" description="Disordered" evidence="1">
    <location>
        <begin position="311"/>
        <end position="330"/>
    </location>
</feature>
<dbReference type="EMBL" id="ADLN01000120">
    <property type="protein sequence ID" value="EHI57485.1"/>
    <property type="molecule type" value="Genomic_DNA"/>
</dbReference>
<dbReference type="RefSeq" id="WP_006782582.1">
    <property type="nucleotide sequence ID" value="NZ_CP040506.1"/>
</dbReference>
<keyword evidence="3" id="KW-1185">Reference proteome</keyword>
<dbReference type="AlphaFoldDB" id="G5IM66"/>
<protein>
    <submittedName>
        <fullName evidence="2">Uncharacterized protein</fullName>
    </submittedName>
</protein>
<dbReference type="Proteomes" id="UP000005384">
    <property type="component" value="Unassembled WGS sequence"/>
</dbReference>
<sequence>MADFTSTYFLYRRVDGGVKILRCRSLDSVAVIPETIDGMPVVELGAYIFSANARQLEDGVWSGQEEAWTESPEVSGERVREVHLPDGLVKIGAYAFYNCWNLEKLSFSSRTLDWGAGTLTGCIGVRYLDVRVEEGEKSCLKEVLAELRQTLFVDYHGKQEARLVFPEFFEESVENTPARILETHMHGCGHQYRYCFRQSEFQFLWYDSLFPNVQVQEDEELVIRLALGRLRFPYGLAEEHRTAYREYLEAHREEAAAGAMRRESMEELRWVTEQLAYDRGELAQMIATAGKLGDGAMLSYLMDFRHKKFDGAGEDGHETERPVGKRRFEL</sequence>
<dbReference type="Gene3D" id="3.80.10.10">
    <property type="entry name" value="Ribonuclease Inhibitor"/>
    <property type="match status" value="1"/>
</dbReference>
<accession>G5IM66</accession>
<dbReference type="PATRIC" id="fig|742737.3.peg.4581"/>
<evidence type="ECO:0000256" key="1">
    <source>
        <dbReference type="SAM" id="MobiDB-lite"/>
    </source>
</evidence>
<gene>
    <name evidence="2" type="ORF">HMPREF9473_04594</name>
</gene>
<comment type="caution">
    <text evidence="2">The sequence shown here is derived from an EMBL/GenBank/DDBJ whole genome shotgun (WGS) entry which is preliminary data.</text>
</comment>
<evidence type="ECO:0000313" key="2">
    <source>
        <dbReference type="EMBL" id="EHI57485.1"/>
    </source>
</evidence>
<dbReference type="HOGENOM" id="CLU_064292_0_0_9"/>
<proteinExistence type="predicted"/>
<evidence type="ECO:0000313" key="3">
    <source>
        <dbReference type="Proteomes" id="UP000005384"/>
    </source>
</evidence>
<reference evidence="2 3" key="1">
    <citation type="submission" date="2011-08" db="EMBL/GenBank/DDBJ databases">
        <title>The Genome Sequence of Clostridium hathewayi WAL-18680.</title>
        <authorList>
            <consortium name="The Broad Institute Genome Sequencing Platform"/>
            <person name="Earl A."/>
            <person name="Ward D."/>
            <person name="Feldgarden M."/>
            <person name="Gevers D."/>
            <person name="Finegold S.M."/>
            <person name="Summanen P.H."/>
            <person name="Molitoris D.R."/>
            <person name="Song M."/>
            <person name="Daigneault M."/>
            <person name="Allen-Vercoe E."/>
            <person name="Young S.K."/>
            <person name="Zeng Q."/>
            <person name="Gargeya S."/>
            <person name="Fitzgerald M."/>
            <person name="Haas B."/>
            <person name="Abouelleil A."/>
            <person name="Alvarado L."/>
            <person name="Arachchi H.M."/>
            <person name="Berlin A."/>
            <person name="Brown A."/>
            <person name="Chapman S.B."/>
            <person name="Chen Z."/>
            <person name="Dunbar C."/>
            <person name="Freedman E."/>
            <person name="Gearin G."/>
            <person name="Gellesch M."/>
            <person name="Goldberg J."/>
            <person name="Griggs A."/>
            <person name="Gujja S."/>
            <person name="Heiman D."/>
            <person name="Howarth C."/>
            <person name="Larson L."/>
            <person name="Lui A."/>
            <person name="MacDonald P.J.P."/>
            <person name="Montmayeur A."/>
            <person name="Murphy C."/>
            <person name="Neiman D."/>
            <person name="Pearson M."/>
            <person name="Priest M."/>
            <person name="Roberts A."/>
            <person name="Saif S."/>
            <person name="Shea T."/>
            <person name="Shenoy N."/>
            <person name="Sisk P."/>
            <person name="Stolte C."/>
            <person name="Sykes S."/>
            <person name="Wortman J."/>
            <person name="Nusbaum C."/>
            <person name="Birren B."/>
        </authorList>
    </citation>
    <scope>NUCLEOTIDE SEQUENCE [LARGE SCALE GENOMIC DNA]</scope>
    <source>
        <strain evidence="2 3">WAL-18680</strain>
    </source>
</reference>
<dbReference type="OrthoDB" id="1824119at2"/>
<organism evidence="2 3">
    <name type="scientific">Hungatella hathewayi WAL-18680</name>
    <dbReference type="NCBI Taxonomy" id="742737"/>
    <lineage>
        <taxon>Bacteria</taxon>
        <taxon>Bacillati</taxon>
        <taxon>Bacillota</taxon>
        <taxon>Clostridia</taxon>
        <taxon>Lachnospirales</taxon>
        <taxon>Lachnospiraceae</taxon>
        <taxon>Hungatella</taxon>
    </lineage>
</organism>